<protein>
    <submittedName>
        <fullName evidence="1">Uncharacterized protein</fullName>
    </submittedName>
</protein>
<keyword evidence="2" id="KW-1185">Reference proteome</keyword>
<accession>A0AAV6K9V6</accession>
<dbReference type="Proteomes" id="UP000823749">
    <property type="component" value="Chromosome 5"/>
</dbReference>
<evidence type="ECO:0000313" key="2">
    <source>
        <dbReference type="Proteomes" id="UP000823749"/>
    </source>
</evidence>
<dbReference type="EMBL" id="JACTNZ010000005">
    <property type="protein sequence ID" value="KAG5549093.1"/>
    <property type="molecule type" value="Genomic_DNA"/>
</dbReference>
<dbReference type="AlphaFoldDB" id="A0AAV6K9V6"/>
<sequence length="154" mass="17404">MRIGAVSDQLTIRLEWMAARAGFNAARHTSPVFLSKPLQDNDGSECNCCFKLQMDHPSEEHKHPTVTTDDRPHLTSDLNLRSATSDETFTASLDLRRTFLTFVELCHPLSYLRQLDCSLTGFLYSPVTLISAFVLSDYTVSSGLEFQEADWDRL</sequence>
<comment type="caution">
    <text evidence="1">The sequence shown here is derived from an EMBL/GenBank/DDBJ whole genome shotgun (WGS) entry which is preliminary data.</text>
</comment>
<proteinExistence type="predicted"/>
<reference evidence="1" key="1">
    <citation type="submission" date="2020-08" db="EMBL/GenBank/DDBJ databases">
        <title>Plant Genome Project.</title>
        <authorList>
            <person name="Zhang R.-G."/>
        </authorList>
    </citation>
    <scope>NUCLEOTIDE SEQUENCE</scope>
    <source>
        <strain evidence="1">WSP0</strain>
        <tissue evidence="1">Leaf</tissue>
    </source>
</reference>
<organism evidence="1 2">
    <name type="scientific">Rhododendron griersonianum</name>
    <dbReference type="NCBI Taxonomy" id="479676"/>
    <lineage>
        <taxon>Eukaryota</taxon>
        <taxon>Viridiplantae</taxon>
        <taxon>Streptophyta</taxon>
        <taxon>Embryophyta</taxon>
        <taxon>Tracheophyta</taxon>
        <taxon>Spermatophyta</taxon>
        <taxon>Magnoliopsida</taxon>
        <taxon>eudicotyledons</taxon>
        <taxon>Gunneridae</taxon>
        <taxon>Pentapetalae</taxon>
        <taxon>asterids</taxon>
        <taxon>Ericales</taxon>
        <taxon>Ericaceae</taxon>
        <taxon>Ericoideae</taxon>
        <taxon>Rhodoreae</taxon>
        <taxon>Rhododendron</taxon>
    </lineage>
</organism>
<gene>
    <name evidence="1" type="ORF">RHGRI_014460</name>
</gene>
<name>A0AAV6K9V6_9ERIC</name>
<evidence type="ECO:0000313" key="1">
    <source>
        <dbReference type="EMBL" id="KAG5549093.1"/>
    </source>
</evidence>